<feature type="binding site" evidence="8">
    <location>
        <begin position="64"/>
        <end position="68"/>
    </location>
    <ligand>
        <name>GTP</name>
        <dbReference type="ChEBI" id="CHEBI:37565"/>
        <label>1</label>
    </ligand>
</feature>
<dbReference type="CDD" id="cd01894">
    <property type="entry name" value="EngA1"/>
    <property type="match status" value="1"/>
</dbReference>
<comment type="function">
    <text evidence="8 10">GTPase that plays an essential role in the late steps of ribosome biogenesis.</text>
</comment>
<feature type="binding site" evidence="8">
    <location>
        <begin position="310"/>
        <end position="313"/>
    </location>
    <ligand>
        <name>GTP</name>
        <dbReference type="ChEBI" id="CHEBI:37565"/>
        <label>2</label>
    </ligand>
</feature>
<comment type="subunit">
    <text evidence="8">Associates with the 50S ribosomal subunit.</text>
</comment>
<evidence type="ECO:0000256" key="6">
    <source>
        <dbReference type="ARBA" id="ARBA00023134"/>
    </source>
</evidence>
<proteinExistence type="inferred from homology"/>
<dbReference type="InterPro" id="IPR005225">
    <property type="entry name" value="Small_GTP-bd"/>
</dbReference>
<accession>A0ABY7VPP7</accession>
<evidence type="ECO:0000256" key="2">
    <source>
        <dbReference type="ARBA" id="ARBA00020953"/>
    </source>
</evidence>
<evidence type="ECO:0000313" key="13">
    <source>
        <dbReference type="Proteomes" id="UP001214250"/>
    </source>
</evidence>
<sequence length="487" mass="55091">MRMQTKTSKLPTVTIVGRPNVGKSSLFNTLLRKRIAIVHEQCGVTRDRVAQPVSWDGYRYQLVDTGGLGVLSDEKNVDFMDDQIRTQLKVAVESSDIMIMLTDVKAGLTELDREVCDFLRKHDKPIVLAVNKCDNLDLEEEAQAFSALGFKHVHAISCNHKSNLDTLREEICSYFPPNEEDDEALPELRITLAGRPNVGKSSIANRLLGEERVIVSDIAGTTRDAVDIPFSFDDEGESKNGLLVDTAGVKKLRKIDNLVEKFSMMRTEDAIKRATVVLFVIDVSQGVTNGDKKIANTIKEEGKPCIVIANKWDLVKSEAPKQKFLDDLDHDLPFMRYCPIIFTSAVDGNGFRELLPASLRIFEQSLIDIPTALLNQVLHDMVLRTPPPSTGKGFFKVYYATMVKNPPAHFILFCNKKDYCQDHYKRFIEKTLRNAFGLSGIPIEIEYRERTHLQEKFRENGGLPGEIKEKLAKDRKKAWRRSKKHRG</sequence>
<keyword evidence="12" id="KW-0378">Hydrolase</keyword>
<keyword evidence="4 10" id="KW-0677">Repeat</keyword>
<dbReference type="NCBIfam" id="TIGR03594">
    <property type="entry name" value="GTPase_EngA"/>
    <property type="match status" value="1"/>
</dbReference>
<dbReference type="PANTHER" id="PTHR43834">
    <property type="entry name" value="GTPASE DER"/>
    <property type="match status" value="1"/>
</dbReference>
<feature type="binding site" evidence="8">
    <location>
        <begin position="194"/>
        <end position="201"/>
    </location>
    <ligand>
        <name>GTP</name>
        <dbReference type="ChEBI" id="CHEBI:37565"/>
        <label>2</label>
    </ligand>
</feature>
<dbReference type="PANTHER" id="PTHR43834:SF6">
    <property type="entry name" value="GTPASE DER"/>
    <property type="match status" value="1"/>
</dbReference>
<dbReference type="Gene3D" id="3.30.300.20">
    <property type="match status" value="1"/>
</dbReference>
<dbReference type="NCBIfam" id="TIGR00231">
    <property type="entry name" value="small_GTP"/>
    <property type="match status" value="2"/>
</dbReference>
<dbReference type="InterPro" id="IPR031166">
    <property type="entry name" value="G_ENGA"/>
</dbReference>
<evidence type="ECO:0000256" key="8">
    <source>
        <dbReference type="HAMAP-Rule" id="MF_00195"/>
    </source>
</evidence>
<comment type="similarity">
    <text evidence="1 8 9 10">Belongs to the TRAFAC class TrmE-Era-EngA-EngB-Septin-like GTPase superfamily. EngA (Der) GTPase family.</text>
</comment>
<organism evidence="12 13">
    <name type="scientific">Lentisphaera profundi</name>
    <dbReference type="NCBI Taxonomy" id="1658616"/>
    <lineage>
        <taxon>Bacteria</taxon>
        <taxon>Pseudomonadati</taxon>
        <taxon>Lentisphaerota</taxon>
        <taxon>Lentisphaeria</taxon>
        <taxon>Lentisphaerales</taxon>
        <taxon>Lentisphaeraceae</taxon>
        <taxon>Lentisphaera</taxon>
    </lineage>
</organism>
<dbReference type="Gene3D" id="3.40.50.300">
    <property type="entry name" value="P-loop containing nucleotide triphosphate hydrolases"/>
    <property type="match status" value="2"/>
</dbReference>
<feature type="binding site" evidence="8">
    <location>
        <begin position="17"/>
        <end position="24"/>
    </location>
    <ligand>
        <name>GTP</name>
        <dbReference type="ChEBI" id="CHEBI:37565"/>
        <label>1</label>
    </ligand>
</feature>
<evidence type="ECO:0000256" key="3">
    <source>
        <dbReference type="ARBA" id="ARBA00022517"/>
    </source>
</evidence>
<dbReference type="HAMAP" id="MF_00195">
    <property type="entry name" value="GTPase_Der"/>
    <property type="match status" value="1"/>
</dbReference>
<dbReference type="Pfam" id="PF01926">
    <property type="entry name" value="MMR_HSR1"/>
    <property type="match status" value="2"/>
</dbReference>
<keyword evidence="5 8" id="KW-0547">Nucleotide-binding</keyword>
<evidence type="ECO:0000256" key="4">
    <source>
        <dbReference type="ARBA" id="ARBA00022737"/>
    </source>
</evidence>
<dbReference type="PIRSF" id="PIRSF006485">
    <property type="entry name" value="GTP-binding_EngA"/>
    <property type="match status" value="1"/>
</dbReference>
<evidence type="ECO:0000256" key="7">
    <source>
        <dbReference type="ARBA" id="ARBA00032345"/>
    </source>
</evidence>
<keyword evidence="3 8" id="KW-0690">Ribosome biogenesis</keyword>
<keyword evidence="6 8" id="KW-0342">GTP-binding</keyword>
<keyword evidence="13" id="KW-1185">Reference proteome</keyword>
<dbReference type="CDD" id="cd01895">
    <property type="entry name" value="EngA2"/>
    <property type="match status" value="1"/>
</dbReference>
<dbReference type="GO" id="GO:0016787">
    <property type="term" value="F:hydrolase activity"/>
    <property type="evidence" value="ECO:0007669"/>
    <property type="project" value="UniProtKB-KW"/>
</dbReference>
<dbReference type="InterPro" id="IPR027417">
    <property type="entry name" value="P-loop_NTPase"/>
</dbReference>
<reference evidence="12 13" key="1">
    <citation type="submission" date="2023-02" db="EMBL/GenBank/DDBJ databases">
        <title>Genome sequence of Lentisphaera profundi SAORIC-696.</title>
        <authorList>
            <person name="Kim e."/>
            <person name="Cho J.-C."/>
            <person name="Choi A."/>
            <person name="Kang I."/>
        </authorList>
    </citation>
    <scope>NUCLEOTIDE SEQUENCE [LARGE SCALE GENOMIC DNA]</scope>
    <source>
        <strain evidence="12 13">SAORIC-696</strain>
    </source>
</reference>
<dbReference type="InterPro" id="IPR032859">
    <property type="entry name" value="KH_dom-like"/>
</dbReference>
<evidence type="ECO:0000256" key="1">
    <source>
        <dbReference type="ARBA" id="ARBA00008279"/>
    </source>
</evidence>
<evidence type="ECO:0000313" key="12">
    <source>
        <dbReference type="EMBL" id="WDE96138.1"/>
    </source>
</evidence>
<dbReference type="SUPFAM" id="SSF52540">
    <property type="entry name" value="P-loop containing nucleoside triphosphate hydrolases"/>
    <property type="match status" value="2"/>
</dbReference>
<feature type="binding site" evidence="8">
    <location>
        <begin position="245"/>
        <end position="249"/>
    </location>
    <ligand>
        <name>GTP</name>
        <dbReference type="ChEBI" id="CHEBI:37565"/>
        <label>2</label>
    </ligand>
</feature>
<dbReference type="InterPro" id="IPR006073">
    <property type="entry name" value="GTP-bd"/>
</dbReference>
<dbReference type="Proteomes" id="UP001214250">
    <property type="component" value="Chromosome 1"/>
</dbReference>
<evidence type="ECO:0000256" key="9">
    <source>
        <dbReference type="PROSITE-ProRule" id="PRU01049"/>
    </source>
</evidence>
<protein>
    <recommendedName>
        <fullName evidence="2 8">GTPase Der</fullName>
    </recommendedName>
    <alternativeName>
        <fullName evidence="7 8">GTP-binding protein EngA</fullName>
    </alternativeName>
</protein>
<dbReference type="InterPro" id="IPR016484">
    <property type="entry name" value="GTPase_Der"/>
</dbReference>
<gene>
    <name evidence="8 12" type="primary">der</name>
    <name evidence="12" type="ORF">PQO03_10475</name>
</gene>
<evidence type="ECO:0000259" key="11">
    <source>
        <dbReference type="PROSITE" id="PS51712"/>
    </source>
</evidence>
<feature type="binding site" evidence="8">
    <location>
        <begin position="131"/>
        <end position="134"/>
    </location>
    <ligand>
        <name>GTP</name>
        <dbReference type="ChEBI" id="CHEBI:37565"/>
        <label>1</label>
    </ligand>
</feature>
<dbReference type="InterPro" id="IPR015946">
    <property type="entry name" value="KH_dom-like_a/b"/>
</dbReference>
<name>A0ABY7VPP7_9BACT</name>
<dbReference type="EMBL" id="CP117811">
    <property type="protein sequence ID" value="WDE96138.1"/>
    <property type="molecule type" value="Genomic_DNA"/>
</dbReference>
<dbReference type="PROSITE" id="PS51712">
    <property type="entry name" value="G_ENGA"/>
    <property type="match status" value="1"/>
</dbReference>
<evidence type="ECO:0000256" key="10">
    <source>
        <dbReference type="RuleBase" id="RU004481"/>
    </source>
</evidence>
<dbReference type="RefSeq" id="WP_274150196.1">
    <property type="nucleotide sequence ID" value="NZ_CP117811.1"/>
</dbReference>
<feature type="domain" description="EngA-type G" evidence="11">
    <location>
        <begin position="188"/>
        <end position="366"/>
    </location>
</feature>
<evidence type="ECO:0000256" key="5">
    <source>
        <dbReference type="ARBA" id="ARBA00022741"/>
    </source>
</evidence>
<dbReference type="Pfam" id="PF14714">
    <property type="entry name" value="KH_dom-like"/>
    <property type="match status" value="1"/>
</dbReference>